<dbReference type="PRINTS" id="PR00455">
    <property type="entry name" value="HTHTETR"/>
</dbReference>
<keyword evidence="3" id="KW-0804">Transcription</keyword>
<reference evidence="6 7" key="1">
    <citation type="submission" date="2017-03" db="EMBL/GenBank/DDBJ databases">
        <title>Draft genime sequence of the acidophilic sulfur-oxidizing bacterium Acidithiobacillus sp. SH, isolated from seawater.</title>
        <authorList>
            <person name="Sharmin S."/>
            <person name="Tokuhisa M."/>
            <person name="Kanao T."/>
            <person name="Kamimura K."/>
        </authorList>
    </citation>
    <scope>NUCLEOTIDE SEQUENCE [LARGE SCALE GENOMIC DNA]</scope>
    <source>
        <strain evidence="6 7">SH</strain>
    </source>
</reference>
<evidence type="ECO:0000256" key="1">
    <source>
        <dbReference type="ARBA" id="ARBA00023015"/>
    </source>
</evidence>
<dbReference type="AlphaFoldDB" id="A0A2I1DI95"/>
<keyword evidence="2 4" id="KW-0238">DNA-binding</keyword>
<evidence type="ECO:0000256" key="3">
    <source>
        <dbReference type="ARBA" id="ARBA00023163"/>
    </source>
</evidence>
<keyword evidence="7" id="KW-1185">Reference proteome</keyword>
<dbReference type="PANTHER" id="PTHR47506">
    <property type="entry name" value="TRANSCRIPTIONAL REGULATORY PROTEIN"/>
    <property type="match status" value="1"/>
</dbReference>
<evidence type="ECO:0000256" key="2">
    <source>
        <dbReference type="ARBA" id="ARBA00023125"/>
    </source>
</evidence>
<dbReference type="PROSITE" id="PS50977">
    <property type="entry name" value="HTH_TETR_2"/>
    <property type="match status" value="1"/>
</dbReference>
<dbReference type="InterPro" id="IPR036271">
    <property type="entry name" value="Tet_transcr_reg_TetR-rel_C_sf"/>
</dbReference>
<dbReference type="OrthoDB" id="116240at2"/>
<comment type="caution">
    <text evidence="6">The sequence shown here is derived from an EMBL/GenBank/DDBJ whole genome shotgun (WGS) entry which is preliminary data.</text>
</comment>
<sequence>MNVTAESSLLSPLKPSARVRILSTAHLLFYREGIRATGIDRIIAEAGVTKVTFYRHFPSKNDLILAFLDYRHLLWMTWFQNALQKYGNNVQSIAPALQEWFADPAFRGCAFINTLGEMGDSLPFVAQKTWHHKSELGKVIANLLPENSDRENVARAIVIAMDGAIIRAAWGEPREALQGFNFLIQGIFPYRPE</sequence>
<name>A0A2I1DI95_9PROT</name>
<accession>A0A2I1DI95</accession>
<feature type="domain" description="HTH tetR-type" evidence="5">
    <location>
        <begin position="15"/>
        <end position="75"/>
    </location>
</feature>
<evidence type="ECO:0000259" key="5">
    <source>
        <dbReference type="PROSITE" id="PS50977"/>
    </source>
</evidence>
<evidence type="ECO:0000313" key="7">
    <source>
        <dbReference type="Proteomes" id="UP000234329"/>
    </source>
</evidence>
<dbReference type="Gene3D" id="1.10.357.10">
    <property type="entry name" value="Tetracycline Repressor, domain 2"/>
    <property type="match status" value="1"/>
</dbReference>
<dbReference type="EMBL" id="MXAV01000056">
    <property type="protein sequence ID" value="PKY09593.1"/>
    <property type="molecule type" value="Genomic_DNA"/>
</dbReference>
<organism evidence="6 7">
    <name type="scientific">Acidithiobacillus marinus</name>
    <dbReference type="NCBI Taxonomy" id="187490"/>
    <lineage>
        <taxon>Bacteria</taxon>
        <taxon>Pseudomonadati</taxon>
        <taxon>Pseudomonadota</taxon>
        <taxon>Acidithiobacillia</taxon>
        <taxon>Acidithiobacillales</taxon>
        <taxon>Acidithiobacillaceae</taxon>
        <taxon>Acidithiobacillus</taxon>
    </lineage>
</organism>
<dbReference type="InterPro" id="IPR009057">
    <property type="entry name" value="Homeodomain-like_sf"/>
</dbReference>
<dbReference type="InParanoid" id="A0A2I1DI95"/>
<protein>
    <submittedName>
        <fullName evidence="6">TetR family transcriptional regulator</fullName>
    </submittedName>
</protein>
<evidence type="ECO:0000313" key="6">
    <source>
        <dbReference type="EMBL" id="PKY09593.1"/>
    </source>
</evidence>
<dbReference type="SUPFAM" id="SSF48498">
    <property type="entry name" value="Tetracyclin repressor-like, C-terminal domain"/>
    <property type="match status" value="1"/>
</dbReference>
<proteinExistence type="predicted"/>
<dbReference type="GO" id="GO:0003677">
    <property type="term" value="F:DNA binding"/>
    <property type="evidence" value="ECO:0007669"/>
    <property type="project" value="UniProtKB-UniRule"/>
</dbReference>
<feature type="DNA-binding region" description="H-T-H motif" evidence="4">
    <location>
        <begin position="38"/>
        <end position="57"/>
    </location>
</feature>
<dbReference type="Pfam" id="PF00440">
    <property type="entry name" value="TetR_N"/>
    <property type="match status" value="1"/>
</dbReference>
<gene>
    <name evidence="6" type="ORF">B1757_14590</name>
</gene>
<dbReference type="InterPro" id="IPR001647">
    <property type="entry name" value="HTH_TetR"/>
</dbReference>
<dbReference type="PANTHER" id="PTHR47506:SF3">
    <property type="entry name" value="HTH-TYPE TRANSCRIPTIONAL REGULATOR LMRA"/>
    <property type="match status" value="1"/>
</dbReference>
<keyword evidence="1" id="KW-0805">Transcription regulation</keyword>
<dbReference type="Proteomes" id="UP000234329">
    <property type="component" value="Unassembled WGS sequence"/>
</dbReference>
<dbReference type="SUPFAM" id="SSF46689">
    <property type="entry name" value="Homeodomain-like"/>
    <property type="match status" value="1"/>
</dbReference>
<evidence type="ECO:0000256" key="4">
    <source>
        <dbReference type="PROSITE-ProRule" id="PRU00335"/>
    </source>
</evidence>